<reference evidence="3 4" key="1">
    <citation type="submission" date="2016-10" db="EMBL/GenBank/DDBJ databases">
        <authorList>
            <person name="Varghese N."/>
            <person name="Submissions S."/>
        </authorList>
    </citation>
    <scope>NUCLEOTIDE SEQUENCE [LARGE SCALE GENOMIC DNA]</scope>
    <source>
        <strain evidence="3 4">NLAE-zl-C224</strain>
    </source>
</reference>
<name>A0ABY0QP93_CLOCO</name>
<evidence type="ECO:0000259" key="1">
    <source>
        <dbReference type="Pfam" id="PF01609"/>
    </source>
</evidence>
<dbReference type="Pfam" id="PF01609">
    <property type="entry name" value="DDE_Tnp_1"/>
    <property type="match status" value="1"/>
</dbReference>
<dbReference type="EMBL" id="FNGL01000033">
    <property type="protein sequence ID" value="SDL42881.1"/>
    <property type="molecule type" value="Genomic_DNA"/>
</dbReference>
<dbReference type="RefSeq" id="WP_089867987.1">
    <property type="nucleotide sequence ID" value="NZ_FNGL01000033.1"/>
</dbReference>
<dbReference type="Proteomes" id="UP000198811">
    <property type="component" value="Unassembled WGS sequence"/>
</dbReference>
<evidence type="ECO:0000313" key="4">
    <source>
        <dbReference type="Proteomes" id="UP000198811"/>
    </source>
</evidence>
<dbReference type="InterPro" id="IPR002559">
    <property type="entry name" value="Transposase_11"/>
</dbReference>
<protein>
    <submittedName>
        <fullName evidence="3">Transposase, IS4 family</fullName>
    </submittedName>
</protein>
<keyword evidence="4" id="KW-1185">Reference proteome</keyword>
<feature type="domain" description="Transposase InsH N-terminal" evidence="2">
    <location>
        <begin position="16"/>
        <end position="104"/>
    </location>
</feature>
<evidence type="ECO:0000259" key="2">
    <source>
        <dbReference type="Pfam" id="PF05598"/>
    </source>
</evidence>
<feature type="domain" description="Transposase IS4-like" evidence="1">
    <location>
        <begin position="175"/>
        <end position="393"/>
    </location>
</feature>
<proteinExistence type="predicted"/>
<accession>A0ABY0QP93</accession>
<gene>
    <name evidence="3" type="ORF">SAMN05216497_13310</name>
</gene>
<dbReference type="InterPro" id="IPR008490">
    <property type="entry name" value="Transposase_InsH_N"/>
</dbReference>
<evidence type="ECO:0000313" key="3">
    <source>
        <dbReference type="EMBL" id="SDL42881.1"/>
    </source>
</evidence>
<sequence>MYERQLIFNNIDLFASNSKTKFYEKIFDTIDLSSFSKYIPSKLGPKGYNRHALFRSFIVMRAEKLCEVTQLCNFLDTNPYIAYLCGFEPFKPLPSYSVFQRFIKNLNNESLKEIMKSQVLELTELGFIDNSFVSCDATPVFANTKQNNPKSFASNKFSKKNHPKSDSDCKLGVHTASNSHNEKKYEFYWGYKNVVLTDAISGLPITEITTTAEVSESSMIIDFLKDTNQWFSLKETYFIGDKAYDTKDIHNFIRYDLDGHAFIPLNPRNSKEKKMLNDSNVICEAGLAMHKDGKQYFDSYIKQKFCCPFRTKKDDSLCPCKHPKYFNGKKNRGCTSYIAIGTDYRASINRESIFFKKIYALRTESERYNSRWKNLNLEKPTVRNINSITNLNTLGHITLLSLALAAIADNQKDKIRSLSKFKKAS</sequence>
<dbReference type="Pfam" id="PF05598">
    <property type="entry name" value="DUF772"/>
    <property type="match status" value="1"/>
</dbReference>
<organism evidence="3 4">
    <name type="scientific">Clostridium cochlearium</name>
    <dbReference type="NCBI Taxonomy" id="1494"/>
    <lineage>
        <taxon>Bacteria</taxon>
        <taxon>Bacillati</taxon>
        <taxon>Bacillota</taxon>
        <taxon>Clostridia</taxon>
        <taxon>Eubacteriales</taxon>
        <taxon>Clostridiaceae</taxon>
        <taxon>Clostridium</taxon>
    </lineage>
</organism>
<comment type="caution">
    <text evidence="3">The sequence shown here is derived from an EMBL/GenBank/DDBJ whole genome shotgun (WGS) entry which is preliminary data.</text>
</comment>